<gene>
    <name evidence="1" type="ORF">DC3_29890</name>
</gene>
<reference evidence="1 2" key="1">
    <citation type="submission" date="2019-07" db="EMBL/GenBank/DDBJ databases">
        <title>Whole genome shotgun sequence of Deinococcus cellulosilyticus NBRC 106333.</title>
        <authorList>
            <person name="Hosoyama A."/>
            <person name="Uohara A."/>
            <person name="Ohji S."/>
            <person name="Ichikawa N."/>
        </authorList>
    </citation>
    <scope>NUCLEOTIDE SEQUENCE [LARGE SCALE GENOMIC DNA]</scope>
    <source>
        <strain evidence="1 2">NBRC 106333</strain>
    </source>
</reference>
<proteinExistence type="predicted"/>
<dbReference type="AlphaFoldDB" id="A0A511N3B9"/>
<accession>A0A511N3B9</accession>
<sequence length="63" mass="7000">MKRPWWLLVLLGIAGVVLGINRRKIEVPAPAEKRTERIDITAQVEAFGKEGSRPDPKTGEAHP</sequence>
<protein>
    <submittedName>
        <fullName evidence="1">Uncharacterized protein</fullName>
    </submittedName>
</protein>
<name>A0A511N3B9_DEIC1</name>
<comment type="caution">
    <text evidence="1">The sequence shown here is derived from an EMBL/GenBank/DDBJ whole genome shotgun (WGS) entry which is preliminary data.</text>
</comment>
<dbReference type="Proteomes" id="UP000321306">
    <property type="component" value="Unassembled WGS sequence"/>
</dbReference>
<evidence type="ECO:0000313" key="1">
    <source>
        <dbReference type="EMBL" id="GEM47354.1"/>
    </source>
</evidence>
<keyword evidence="2" id="KW-1185">Reference proteome</keyword>
<organism evidence="1 2">
    <name type="scientific">Deinococcus cellulosilyticus (strain DSM 18568 / NBRC 106333 / KACC 11606 / 5516J-15)</name>
    <dbReference type="NCBI Taxonomy" id="1223518"/>
    <lineage>
        <taxon>Bacteria</taxon>
        <taxon>Thermotogati</taxon>
        <taxon>Deinococcota</taxon>
        <taxon>Deinococci</taxon>
        <taxon>Deinococcales</taxon>
        <taxon>Deinococcaceae</taxon>
        <taxon>Deinococcus</taxon>
    </lineage>
</organism>
<dbReference type="EMBL" id="BJXB01000013">
    <property type="protein sequence ID" value="GEM47354.1"/>
    <property type="molecule type" value="Genomic_DNA"/>
</dbReference>
<dbReference type="RefSeq" id="WP_146885538.1">
    <property type="nucleotide sequence ID" value="NZ_BJXB01000013.1"/>
</dbReference>
<evidence type="ECO:0000313" key="2">
    <source>
        <dbReference type="Proteomes" id="UP000321306"/>
    </source>
</evidence>
<dbReference type="OrthoDB" id="9953712at2"/>